<dbReference type="Proteomes" id="UP000014071">
    <property type="component" value="Unassembled WGS sequence"/>
</dbReference>
<evidence type="ECO:0000313" key="2">
    <source>
        <dbReference type="EMBL" id="GAC94661.1"/>
    </source>
</evidence>
<feature type="compositionally biased region" description="Basic and acidic residues" evidence="1">
    <location>
        <begin position="1090"/>
        <end position="1103"/>
    </location>
</feature>
<dbReference type="OrthoDB" id="431557at2759"/>
<feature type="region of interest" description="Disordered" evidence="1">
    <location>
        <begin position="1090"/>
        <end position="1132"/>
    </location>
</feature>
<feature type="compositionally biased region" description="Low complexity" evidence="1">
    <location>
        <begin position="229"/>
        <end position="239"/>
    </location>
</feature>
<feature type="region of interest" description="Disordered" evidence="1">
    <location>
        <begin position="1253"/>
        <end position="1301"/>
    </location>
</feature>
<organism evidence="2 3">
    <name type="scientific">Pseudozyma hubeiensis (strain SY62)</name>
    <name type="common">Yeast</name>
    <dbReference type="NCBI Taxonomy" id="1305764"/>
    <lineage>
        <taxon>Eukaryota</taxon>
        <taxon>Fungi</taxon>
        <taxon>Dikarya</taxon>
        <taxon>Basidiomycota</taxon>
        <taxon>Ustilaginomycotina</taxon>
        <taxon>Ustilaginomycetes</taxon>
        <taxon>Ustilaginales</taxon>
        <taxon>Ustilaginaceae</taxon>
        <taxon>Pseudozyma</taxon>
    </lineage>
</organism>
<feature type="compositionally biased region" description="Acidic residues" evidence="1">
    <location>
        <begin position="568"/>
        <end position="602"/>
    </location>
</feature>
<feature type="region of interest" description="Disordered" evidence="1">
    <location>
        <begin position="486"/>
        <end position="865"/>
    </location>
</feature>
<feature type="compositionally biased region" description="Polar residues" evidence="1">
    <location>
        <begin position="342"/>
        <end position="352"/>
    </location>
</feature>
<dbReference type="eggNOG" id="ENOG502RY6I">
    <property type="taxonomic scope" value="Eukaryota"/>
</dbReference>
<feature type="compositionally biased region" description="Basic and acidic residues" evidence="1">
    <location>
        <begin position="707"/>
        <end position="716"/>
    </location>
</feature>
<gene>
    <name evidence="2" type="ORF">PHSY_002234</name>
</gene>
<feature type="compositionally biased region" description="Gly residues" evidence="1">
    <location>
        <begin position="1283"/>
        <end position="1294"/>
    </location>
</feature>
<name>R9P0J0_PSEHS</name>
<feature type="compositionally biased region" description="Polar residues" evidence="1">
    <location>
        <begin position="173"/>
        <end position="188"/>
    </location>
</feature>
<reference evidence="3" key="1">
    <citation type="journal article" date="2013" name="Genome Announc.">
        <title>Draft genome sequence of the basidiomycetous yeast-like fungus Pseudozyma hubeiensis SY62, which produces an abundant amount of the biosurfactant mannosylerythritol lipids.</title>
        <authorList>
            <person name="Konishi M."/>
            <person name="Hatada Y."/>
            <person name="Horiuchi J."/>
        </authorList>
    </citation>
    <scope>NUCLEOTIDE SEQUENCE [LARGE SCALE GENOMIC DNA]</scope>
    <source>
        <strain evidence="3">SY62</strain>
    </source>
</reference>
<dbReference type="RefSeq" id="XP_012188248.1">
    <property type="nucleotide sequence ID" value="XM_012332858.1"/>
</dbReference>
<feature type="compositionally biased region" description="Basic and acidic residues" evidence="1">
    <location>
        <begin position="729"/>
        <end position="739"/>
    </location>
</feature>
<dbReference type="GeneID" id="24107527"/>
<feature type="compositionally biased region" description="Low complexity" evidence="1">
    <location>
        <begin position="148"/>
        <end position="165"/>
    </location>
</feature>
<feature type="compositionally biased region" description="Polar residues" evidence="1">
    <location>
        <begin position="368"/>
        <end position="380"/>
    </location>
</feature>
<feature type="region of interest" description="Disordered" evidence="1">
    <location>
        <begin position="1"/>
        <end position="436"/>
    </location>
</feature>
<feature type="compositionally biased region" description="Basic residues" evidence="1">
    <location>
        <begin position="1264"/>
        <end position="1282"/>
    </location>
</feature>
<feature type="compositionally biased region" description="Polar residues" evidence="1">
    <location>
        <begin position="815"/>
        <end position="865"/>
    </location>
</feature>
<sequence>MKRNLQYGAPGAQPPAASPTAYGQPPPPAGPAPPLPASGPSQAAYANYGYGSVAPPRTAAAPLNSAVAANSQQYQWNQPWQQPQPQQPYPQPQPNPIGAPGSGHFAAPRPPPQSGPYRVPTGSNAGSPPLHQAAAYNLHQSTRPAPYPYQAQSPSHHQQSPVPSAYGYVPPMSQHQNSAPMNVQNDAQNWPGAYVPGSQAGPPNKKPRHQPPAAPGPQAPSPYGPPGAAPMAPVGGYPAQQPYAWQAPSVASAPHMNPHPVPGPPVLHNRAPSGGGMHANASGTGGVGAPGRGMNRNGAQNRSNASQGASGQRSGLPANPAASVNAASAPNGQVRAWGSKTAVASGTGSSIQAGRRVSSASSARSDKNAGTGSAKRQNAAPQKMVPPDAPRGPNNARNKAAAASSSDASAASTLSNKSSVLVQGSAGSRSAMHDTAAGDVAAADVASAKDNGVGPKRAHTDFRILGLEIKQLDWSWFAPEALAKDAVDSSLDQDSKAGVDGQKCPVAPASDGSTVVTGNDAVDGSVQAEQSVQEEEAHDHVDDENAAPDERSHAQDEEANSEIRDVAEENSDDEDEDEDAEGDDDDDDGDDGQGDAEADDDEHAQSHIDADADANAEGDTTMSLADTDAAASEPQQSMAPTSDPSSELVKASEKLPTQSSKMSKASRAKVISNLRDSTKLRLCFAAMSNPGPEGAPTGPKASLTQEPEVKVEDATRNEVPVDQAQQRPDAPDKVKEEGRQNLPGESGSAEDVELKGKAEDVTIPDADEGVHLTSSGEPQAGQQLKNLDQNDSAKSVDLAPANKDAGVESELDSAVASTGVQEEGTGTHNVSTSQAAVDTTASSTTLNGKHARVNTSPQAKGPPQLSSNRIFLSFAANRKRLAIDAEAIKSVKIHRSEHWIEIRIDVARQADQSARKKGEDFFACRGTLLERRGKGQKNYAALTRSDIEAAWNAFEAANTDHTRENEASQDEHLELPPFFRLDGSSSEVVLQVHLDPSAPLPEPAWLRKNDVDDLLASLQRGSTAVAQKFDASASAATVQHVWAGKIEVMDPDPPPSMSTFLYEWVKESFIGSQRERRKFVDELLGRKKRERGAEETAKVKVEGDGEADLSKTPTKTEDAAEQAKEETEGQRDARVARAFVEIVLRLIKGERISAPSTGTSSSTDASSHFSRALSSASYTSSTTHPGLFMLGLLDLCLPADVSADAANKVRAKVDEMLMEMPRATLVKAVDLTWKDVVESGRKGGAATAVAAASQSASANVKTAGRNRGHQHGGRHQHQRQRQHGGGGSGGGGGRPGKRKRG</sequence>
<feature type="compositionally biased region" description="Gly residues" evidence="1">
    <location>
        <begin position="273"/>
        <end position="291"/>
    </location>
</feature>
<keyword evidence="3" id="KW-1185">Reference proteome</keyword>
<feature type="compositionally biased region" description="Low complexity" evidence="1">
    <location>
        <begin position="59"/>
        <end position="84"/>
    </location>
</feature>
<evidence type="ECO:0000313" key="3">
    <source>
        <dbReference type="Proteomes" id="UP000014071"/>
    </source>
</evidence>
<feature type="compositionally biased region" description="Polar residues" evidence="1">
    <location>
        <begin position="633"/>
        <end position="645"/>
    </location>
</feature>
<feature type="compositionally biased region" description="Low complexity" evidence="1">
    <location>
        <begin position="400"/>
        <end position="412"/>
    </location>
</feature>
<proteinExistence type="predicted"/>
<dbReference type="HOGENOM" id="CLU_260354_0_0_1"/>
<feature type="compositionally biased region" description="Polar residues" evidence="1">
    <location>
        <begin position="772"/>
        <end position="793"/>
    </location>
</feature>
<feature type="compositionally biased region" description="Polar residues" evidence="1">
    <location>
        <begin position="297"/>
        <end position="313"/>
    </location>
</feature>
<feature type="compositionally biased region" description="Basic and acidic residues" evidence="1">
    <location>
        <begin position="535"/>
        <end position="567"/>
    </location>
</feature>
<protein>
    <submittedName>
        <fullName evidence="2">Uncharacterized protein</fullName>
    </submittedName>
</protein>
<feature type="compositionally biased region" description="Pro residues" evidence="1">
    <location>
        <begin position="85"/>
        <end position="97"/>
    </location>
</feature>
<feature type="compositionally biased region" description="Polar residues" evidence="1">
    <location>
        <begin position="413"/>
        <end position="428"/>
    </location>
</feature>
<feature type="compositionally biased region" description="Basic and acidic residues" evidence="1">
    <location>
        <begin position="486"/>
        <end position="497"/>
    </location>
</feature>
<dbReference type="EMBL" id="DF238785">
    <property type="protein sequence ID" value="GAC94661.1"/>
    <property type="molecule type" value="Genomic_DNA"/>
</dbReference>
<dbReference type="STRING" id="1305764.R9P0J0"/>
<evidence type="ECO:0000256" key="1">
    <source>
        <dbReference type="SAM" id="MobiDB-lite"/>
    </source>
</evidence>
<feature type="compositionally biased region" description="Pro residues" evidence="1">
    <location>
        <begin position="210"/>
        <end position="228"/>
    </location>
</feature>
<feature type="compositionally biased region" description="Basic and acidic residues" evidence="1">
    <location>
        <begin position="1114"/>
        <end position="1132"/>
    </location>
</feature>
<feature type="compositionally biased region" description="Low complexity" evidence="1">
    <location>
        <begin position="353"/>
        <end position="363"/>
    </location>
</feature>
<accession>R9P0J0</accession>
<feature type="compositionally biased region" description="Low complexity" evidence="1">
    <location>
        <begin position="317"/>
        <end position="331"/>
    </location>
</feature>
<feature type="compositionally biased region" description="Pro residues" evidence="1">
    <location>
        <begin position="24"/>
        <end position="37"/>
    </location>
</feature>